<reference evidence="9" key="2">
    <citation type="journal article" date="2023" name="IMA Fungus">
        <title>Comparative genomic study of the Penicillium genus elucidates a diverse pangenome and 15 lateral gene transfer events.</title>
        <authorList>
            <person name="Petersen C."/>
            <person name="Sorensen T."/>
            <person name="Nielsen M.R."/>
            <person name="Sondergaard T.E."/>
            <person name="Sorensen J.L."/>
            <person name="Fitzpatrick D.A."/>
            <person name="Frisvad J.C."/>
            <person name="Nielsen K.L."/>
        </authorList>
    </citation>
    <scope>NUCLEOTIDE SEQUENCE</scope>
    <source>
        <strain evidence="9">IBT 22155</strain>
    </source>
</reference>
<dbReference type="InterPro" id="IPR036864">
    <property type="entry name" value="Zn2-C6_fun-type_DNA-bd_sf"/>
</dbReference>
<dbReference type="SUPFAM" id="SSF57701">
    <property type="entry name" value="Zn2/Cys6 DNA-binding domain"/>
    <property type="match status" value="1"/>
</dbReference>
<dbReference type="OrthoDB" id="435881at2759"/>
<keyword evidence="2" id="KW-0479">Metal-binding</keyword>
<organism evidence="9 10">
    <name type="scientific">Penicillium bovifimosum</name>
    <dbReference type="NCBI Taxonomy" id="126998"/>
    <lineage>
        <taxon>Eukaryota</taxon>
        <taxon>Fungi</taxon>
        <taxon>Dikarya</taxon>
        <taxon>Ascomycota</taxon>
        <taxon>Pezizomycotina</taxon>
        <taxon>Eurotiomycetes</taxon>
        <taxon>Eurotiomycetidae</taxon>
        <taxon>Eurotiales</taxon>
        <taxon>Aspergillaceae</taxon>
        <taxon>Penicillium</taxon>
    </lineage>
</organism>
<dbReference type="Pfam" id="PF00172">
    <property type="entry name" value="Zn_clus"/>
    <property type="match status" value="1"/>
</dbReference>
<feature type="region of interest" description="Disordered" evidence="7">
    <location>
        <begin position="182"/>
        <end position="217"/>
    </location>
</feature>
<evidence type="ECO:0000313" key="10">
    <source>
        <dbReference type="Proteomes" id="UP001149079"/>
    </source>
</evidence>
<feature type="compositionally biased region" description="Low complexity" evidence="7">
    <location>
        <begin position="196"/>
        <end position="213"/>
    </location>
</feature>
<evidence type="ECO:0000256" key="5">
    <source>
        <dbReference type="ARBA" id="ARBA00023163"/>
    </source>
</evidence>
<dbReference type="GO" id="GO:0005634">
    <property type="term" value="C:nucleus"/>
    <property type="evidence" value="ECO:0007669"/>
    <property type="project" value="UniProtKB-SubCell"/>
</dbReference>
<dbReference type="GO" id="GO:0003677">
    <property type="term" value="F:DNA binding"/>
    <property type="evidence" value="ECO:0007669"/>
    <property type="project" value="UniProtKB-KW"/>
</dbReference>
<proteinExistence type="predicted"/>
<dbReference type="EMBL" id="JAPQKL010000005">
    <property type="protein sequence ID" value="KAJ5129586.1"/>
    <property type="molecule type" value="Genomic_DNA"/>
</dbReference>
<dbReference type="PANTHER" id="PTHR31001">
    <property type="entry name" value="UNCHARACTERIZED TRANSCRIPTIONAL REGULATORY PROTEIN"/>
    <property type="match status" value="1"/>
</dbReference>
<dbReference type="InterPro" id="IPR007219">
    <property type="entry name" value="XnlR_reg_dom"/>
</dbReference>
<dbReference type="Proteomes" id="UP001149079">
    <property type="component" value="Unassembled WGS sequence"/>
</dbReference>
<keyword evidence="3" id="KW-0805">Transcription regulation</keyword>
<protein>
    <submittedName>
        <fullName evidence="9">Transcription factor</fullName>
    </submittedName>
</protein>
<evidence type="ECO:0000313" key="9">
    <source>
        <dbReference type="EMBL" id="KAJ5129586.1"/>
    </source>
</evidence>
<dbReference type="SMART" id="SM00066">
    <property type="entry name" value="GAL4"/>
    <property type="match status" value="1"/>
</dbReference>
<evidence type="ECO:0000256" key="2">
    <source>
        <dbReference type="ARBA" id="ARBA00022723"/>
    </source>
</evidence>
<dbReference type="GeneID" id="81405539"/>
<keyword evidence="4" id="KW-0238">DNA-binding</keyword>
<dbReference type="GO" id="GO:0008270">
    <property type="term" value="F:zinc ion binding"/>
    <property type="evidence" value="ECO:0007669"/>
    <property type="project" value="InterPro"/>
</dbReference>
<evidence type="ECO:0000256" key="7">
    <source>
        <dbReference type="SAM" id="MobiDB-lite"/>
    </source>
</evidence>
<accession>A0A9W9GTD5</accession>
<dbReference type="CDD" id="cd12148">
    <property type="entry name" value="fungal_TF_MHR"/>
    <property type="match status" value="1"/>
</dbReference>
<evidence type="ECO:0000256" key="4">
    <source>
        <dbReference type="ARBA" id="ARBA00023125"/>
    </source>
</evidence>
<keyword evidence="5" id="KW-0804">Transcription</keyword>
<dbReference type="PANTHER" id="PTHR31001:SF50">
    <property type="entry name" value="ZN(II)2CYS6 TRANSCRIPTION FACTOR (EUROFUNG)"/>
    <property type="match status" value="1"/>
</dbReference>
<evidence type="ECO:0000256" key="6">
    <source>
        <dbReference type="ARBA" id="ARBA00023242"/>
    </source>
</evidence>
<dbReference type="GO" id="GO:0006351">
    <property type="term" value="P:DNA-templated transcription"/>
    <property type="evidence" value="ECO:0007669"/>
    <property type="project" value="InterPro"/>
</dbReference>
<dbReference type="InterPro" id="IPR050613">
    <property type="entry name" value="Sec_Metabolite_Reg"/>
</dbReference>
<feature type="compositionally biased region" description="Basic and acidic residues" evidence="7">
    <location>
        <begin position="182"/>
        <end position="191"/>
    </location>
</feature>
<sequence length="727" mass="81280">MADPAGTTTHSPHSRPSAPRVRLMCEACRQRKVKCDKLSPCTSCQKLGFLCVPVERARLPRGRTRKAAERPVGSDKELSDRVARLEKLLKQVVNKRQVESQSSLVVPESSWPSVEEGAATEARKAGFDTRQDGNEVMRSGPPSAGHSHIPGPSTAYMGNSFWEDIMQQTHELRNVLEDRLANDDIDTRDPEPGFGTSLVSSESPESQSTSSPSNRACNLSPNIRHRLCDIFLHNVDPLFKVLHRPSLQAFLKDETPYLDYEQDHNAPATLASAVYLCAVCTLDEAECQLMFNTDKMTAVAEFQKETEAALVRADFVTTNDLTVLQAYIISLVSCPLRSKVELKANFSKLAARSQDQSRRVWTMLSMALRVGQALSLHIPEPPFTVRPFEKEMRRRTWLGIGVLDIAVSLDRASDPMMQAAWLDSNQPSNINDEEIWFDMDGPIPEHTDGTFTDMTHTLVIAASASVARSLAFSDLIEPPLNYHHSAAASRLRLPTKGFTPAERLQTRSVRFPVRSRNFTPPRVGDNALLKIAADNLQWSQDVYTYPGAAAWRWYGSMWVPWHALAVALAELCVCKDPAVMVRYWSVVADVFERSRLVIADSQHGMLWKPMERLMAQAKARRNELLDLDASRHQVSQGSFDVFSNLPEHPQPLMDFSLNLGDNAAQPPNMHVAPVPSSFTPVPWANVWDAMDLNEATLQSGSDDTAWLNYENFLENVYDSVDSIFLPR</sequence>
<dbReference type="PROSITE" id="PS50048">
    <property type="entry name" value="ZN2_CY6_FUNGAL_2"/>
    <property type="match status" value="1"/>
</dbReference>
<evidence type="ECO:0000256" key="1">
    <source>
        <dbReference type="ARBA" id="ARBA00004123"/>
    </source>
</evidence>
<feature type="domain" description="Zn(2)-C6 fungal-type" evidence="8">
    <location>
        <begin position="24"/>
        <end position="52"/>
    </location>
</feature>
<evidence type="ECO:0000256" key="3">
    <source>
        <dbReference type="ARBA" id="ARBA00023015"/>
    </source>
</evidence>
<keyword evidence="6" id="KW-0539">Nucleus</keyword>
<dbReference type="GO" id="GO:0000981">
    <property type="term" value="F:DNA-binding transcription factor activity, RNA polymerase II-specific"/>
    <property type="evidence" value="ECO:0007669"/>
    <property type="project" value="InterPro"/>
</dbReference>
<feature type="region of interest" description="Disordered" evidence="7">
    <location>
        <begin position="109"/>
        <end position="152"/>
    </location>
</feature>
<gene>
    <name evidence="9" type="ORF">N7515_005625</name>
</gene>
<name>A0A9W9GTD5_9EURO</name>
<dbReference type="RefSeq" id="XP_056519965.1">
    <property type="nucleotide sequence ID" value="XM_056666369.1"/>
</dbReference>
<comment type="caution">
    <text evidence="9">The sequence shown here is derived from an EMBL/GenBank/DDBJ whole genome shotgun (WGS) entry which is preliminary data.</text>
</comment>
<dbReference type="CDD" id="cd00067">
    <property type="entry name" value="GAL4"/>
    <property type="match status" value="1"/>
</dbReference>
<comment type="subcellular location">
    <subcellularLocation>
        <location evidence="1">Nucleus</location>
    </subcellularLocation>
</comment>
<evidence type="ECO:0000259" key="8">
    <source>
        <dbReference type="PROSITE" id="PS50048"/>
    </source>
</evidence>
<dbReference type="InterPro" id="IPR001138">
    <property type="entry name" value="Zn2Cys6_DnaBD"/>
</dbReference>
<dbReference type="AlphaFoldDB" id="A0A9W9GTD5"/>
<dbReference type="Pfam" id="PF04082">
    <property type="entry name" value="Fungal_trans"/>
    <property type="match status" value="1"/>
</dbReference>
<reference evidence="9" key="1">
    <citation type="submission" date="2022-11" db="EMBL/GenBank/DDBJ databases">
        <authorList>
            <person name="Petersen C."/>
        </authorList>
    </citation>
    <scope>NUCLEOTIDE SEQUENCE</scope>
    <source>
        <strain evidence="9">IBT 22155</strain>
    </source>
</reference>
<dbReference type="Gene3D" id="4.10.240.10">
    <property type="entry name" value="Zn(2)-C6 fungal-type DNA-binding domain"/>
    <property type="match status" value="1"/>
</dbReference>
<keyword evidence="10" id="KW-1185">Reference proteome</keyword>
<feature type="compositionally biased region" description="Basic and acidic residues" evidence="7">
    <location>
        <begin position="121"/>
        <end position="135"/>
    </location>
</feature>